<organism evidence="11 12">
    <name type="scientific">Sistotremastrum niveocremeum HHB9708</name>
    <dbReference type="NCBI Taxonomy" id="1314777"/>
    <lineage>
        <taxon>Eukaryota</taxon>
        <taxon>Fungi</taxon>
        <taxon>Dikarya</taxon>
        <taxon>Basidiomycota</taxon>
        <taxon>Agaricomycotina</taxon>
        <taxon>Agaricomycetes</taxon>
        <taxon>Sistotremastrales</taxon>
        <taxon>Sistotremastraceae</taxon>
        <taxon>Sertulicium</taxon>
        <taxon>Sertulicium niveocremeum</taxon>
    </lineage>
</organism>
<accession>A0A164VCH7</accession>
<reference evidence="11 12" key="1">
    <citation type="journal article" date="2016" name="Mol. Biol. Evol.">
        <title>Comparative Genomics of Early-Diverging Mushroom-Forming Fungi Provides Insights into the Origins of Lignocellulose Decay Capabilities.</title>
        <authorList>
            <person name="Nagy L.G."/>
            <person name="Riley R."/>
            <person name="Tritt A."/>
            <person name="Adam C."/>
            <person name="Daum C."/>
            <person name="Floudas D."/>
            <person name="Sun H."/>
            <person name="Yadav J.S."/>
            <person name="Pangilinan J."/>
            <person name="Larsson K.H."/>
            <person name="Matsuura K."/>
            <person name="Barry K."/>
            <person name="Labutti K."/>
            <person name="Kuo R."/>
            <person name="Ohm R.A."/>
            <person name="Bhattacharya S.S."/>
            <person name="Shirouzu T."/>
            <person name="Yoshinaga Y."/>
            <person name="Martin F.M."/>
            <person name="Grigoriev I.V."/>
            <person name="Hibbett D.S."/>
        </authorList>
    </citation>
    <scope>NUCLEOTIDE SEQUENCE [LARGE SCALE GENOMIC DNA]</scope>
    <source>
        <strain evidence="11 12">HHB9708</strain>
    </source>
</reference>
<dbReference type="OrthoDB" id="2789670at2759"/>
<dbReference type="PRINTS" id="PR00385">
    <property type="entry name" value="P450"/>
</dbReference>
<comment type="pathway">
    <text evidence="2">Secondary metabolite biosynthesis.</text>
</comment>
<feature type="binding site" description="axial binding residue" evidence="9">
    <location>
        <position position="448"/>
    </location>
    <ligand>
        <name>heme</name>
        <dbReference type="ChEBI" id="CHEBI:30413"/>
    </ligand>
    <ligandPart>
        <name>Fe</name>
        <dbReference type="ChEBI" id="CHEBI:18248"/>
    </ligandPart>
</feature>
<dbReference type="GO" id="GO:0004497">
    <property type="term" value="F:monooxygenase activity"/>
    <property type="evidence" value="ECO:0007669"/>
    <property type="project" value="UniProtKB-KW"/>
</dbReference>
<keyword evidence="6 10" id="KW-0560">Oxidoreductase</keyword>
<keyword evidence="4 9" id="KW-0349">Heme</keyword>
<name>A0A164VCH7_9AGAM</name>
<dbReference type="GO" id="GO:0016705">
    <property type="term" value="F:oxidoreductase activity, acting on paired donors, with incorporation or reduction of molecular oxygen"/>
    <property type="evidence" value="ECO:0007669"/>
    <property type="project" value="InterPro"/>
</dbReference>
<evidence type="ECO:0000256" key="3">
    <source>
        <dbReference type="ARBA" id="ARBA00010617"/>
    </source>
</evidence>
<proteinExistence type="inferred from homology"/>
<dbReference type="EMBL" id="KV419405">
    <property type="protein sequence ID" value="KZS94029.1"/>
    <property type="molecule type" value="Genomic_DNA"/>
</dbReference>
<gene>
    <name evidence="11" type="ORF">SISNIDRAFT_453730</name>
</gene>
<evidence type="ECO:0000313" key="12">
    <source>
        <dbReference type="Proteomes" id="UP000076722"/>
    </source>
</evidence>
<sequence length="516" mass="58080">MLDWIQVRVGSFQVVALVTALVVFKKILDRLQDRLPFPPGPKGIPWVGNVLQMPLDKQWMKFADWAKIYGPVVGLKLFGKSIILLDDYESASDLLDSRGAIYSSRPDMPLANRYGGFSHALTTLPYGDLFHLQRKFMNRALNPSAMNLWLPMIAENARAFALNVLESPDKIRQFNRMYAGSNILMMAYGYKVDSPDDPWILRAHEATQTIESLGNIGAHPIDIFPILGNLPFRIWGKDFLTNMATMKRLLHEMSWIPYNTVKQQFFTGSAPACMVTSLLEENAKGAEVQNETSIIWASMMAYGAGADTTVAALDTFIIAMMLNPNVQKKAQAEIDNLLQGERLPALEDRQSLPYLEAILKEVHRWQPVAPLGLPHAVIEDDEYKGMHIPAGSMIIFNLWSMLHNSKDYPDPESFNPDRYIREDDGKITFRKDVRDPEDLAFGFGRRLCPGRHFASASLWLATAMLLAVFDISLPVDEDGNPILPDLDYENGIVSHPKPYKCVLKPRSEHSVESLSS</sequence>
<evidence type="ECO:0000256" key="4">
    <source>
        <dbReference type="ARBA" id="ARBA00022617"/>
    </source>
</evidence>
<evidence type="ECO:0000256" key="10">
    <source>
        <dbReference type="RuleBase" id="RU000461"/>
    </source>
</evidence>
<dbReference type="Proteomes" id="UP000076722">
    <property type="component" value="Unassembled WGS sequence"/>
</dbReference>
<dbReference type="Pfam" id="PF00067">
    <property type="entry name" value="p450"/>
    <property type="match status" value="1"/>
</dbReference>
<dbReference type="InterPro" id="IPR050364">
    <property type="entry name" value="Cytochrome_P450_fung"/>
</dbReference>
<dbReference type="InterPro" id="IPR036396">
    <property type="entry name" value="Cyt_P450_sf"/>
</dbReference>
<dbReference type="GO" id="GO:0005506">
    <property type="term" value="F:iron ion binding"/>
    <property type="evidence" value="ECO:0007669"/>
    <property type="project" value="InterPro"/>
</dbReference>
<comment type="similarity">
    <text evidence="3 10">Belongs to the cytochrome P450 family.</text>
</comment>
<evidence type="ECO:0000256" key="9">
    <source>
        <dbReference type="PIRSR" id="PIRSR602401-1"/>
    </source>
</evidence>
<dbReference type="SUPFAM" id="SSF48264">
    <property type="entry name" value="Cytochrome P450"/>
    <property type="match status" value="1"/>
</dbReference>
<dbReference type="PRINTS" id="PR00463">
    <property type="entry name" value="EP450I"/>
</dbReference>
<keyword evidence="5 9" id="KW-0479">Metal-binding</keyword>
<dbReference type="STRING" id="1314777.A0A164VCH7"/>
<dbReference type="GO" id="GO:0020037">
    <property type="term" value="F:heme binding"/>
    <property type="evidence" value="ECO:0007669"/>
    <property type="project" value="InterPro"/>
</dbReference>
<keyword evidence="7 9" id="KW-0408">Iron</keyword>
<evidence type="ECO:0000256" key="2">
    <source>
        <dbReference type="ARBA" id="ARBA00005179"/>
    </source>
</evidence>
<evidence type="ECO:0000313" key="11">
    <source>
        <dbReference type="EMBL" id="KZS94029.1"/>
    </source>
</evidence>
<evidence type="ECO:0000256" key="5">
    <source>
        <dbReference type="ARBA" id="ARBA00022723"/>
    </source>
</evidence>
<evidence type="ECO:0000256" key="8">
    <source>
        <dbReference type="ARBA" id="ARBA00023033"/>
    </source>
</evidence>
<dbReference type="InterPro" id="IPR017972">
    <property type="entry name" value="Cyt_P450_CS"/>
</dbReference>
<dbReference type="Gene3D" id="1.10.630.10">
    <property type="entry name" value="Cytochrome P450"/>
    <property type="match status" value="1"/>
</dbReference>
<keyword evidence="12" id="KW-1185">Reference proteome</keyword>
<evidence type="ECO:0000256" key="7">
    <source>
        <dbReference type="ARBA" id="ARBA00023004"/>
    </source>
</evidence>
<dbReference type="CDD" id="cd11065">
    <property type="entry name" value="CYP64-like"/>
    <property type="match status" value="1"/>
</dbReference>
<dbReference type="PROSITE" id="PS00086">
    <property type="entry name" value="CYTOCHROME_P450"/>
    <property type="match status" value="1"/>
</dbReference>
<dbReference type="InterPro" id="IPR002401">
    <property type="entry name" value="Cyt_P450_E_grp-I"/>
</dbReference>
<evidence type="ECO:0000256" key="1">
    <source>
        <dbReference type="ARBA" id="ARBA00001971"/>
    </source>
</evidence>
<protein>
    <submittedName>
        <fullName evidence="11">Cytochrome P450</fullName>
    </submittedName>
</protein>
<dbReference type="AlphaFoldDB" id="A0A164VCH7"/>
<dbReference type="PANTHER" id="PTHR46300:SF7">
    <property type="entry name" value="P450, PUTATIVE (EUROFUNG)-RELATED"/>
    <property type="match status" value="1"/>
</dbReference>
<dbReference type="InterPro" id="IPR001128">
    <property type="entry name" value="Cyt_P450"/>
</dbReference>
<keyword evidence="8 10" id="KW-0503">Monooxygenase</keyword>
<evidence type="ECO:0000256" key="6">
    <source>
        <dbReference type="ARBA" id="ARBA00023002"/>
    </source>
</evidence>
<comment type="cofactor">
    <cofactor evidence="1 9">
        <name>heme</name>
        <dbReference type="ChEBI" id="CHEBI:30413"/>
    </cofactor>
</comment>
<dbReference type="PANTHER" id="PTHR46300">
    <property type="entry name" value="P450, PUTATIVE (EUROFUNG)-RELATED-RELATED"/>
    <property type="match status" value="1"/>
</dbReference>